<dbReference type="AlphaFoldDB" id="A0A2U1F744"/>
<dbReference type="Proteomes" id="UP000245639">
    <property type="component" value="Unassembled WGS sequence"/>
</dbReference>
<evidence type="ECO:0000313" key="3">
    <source>
        <dbReference type="Proteomes" id="UP000245639"/>
    </source>
</evidence>
<accession>A0A2U1F744</accession>
<comment type="caution">
    <text evidence="2">The sequence shown here is derived from an EMBL/GenBank/DDBJ whole genome shotgun (WGS) entry which is preliminary data.</text>
</comment>
<keyword evidence="3" id="KW-1185">Reference proteome</keyword>
<proteinExistence type="predicted"/>
<evidence type="ECO:0000256" key="1">
    <source>
        <dbReference type="SAM" id="MobiDB-lite"/>
    </source>
</evidence>
<name>A0A2U1F744_9PSEU</name>
<feature type="region of interest" description="Disordered" evidence="1">
    <location>
        <begin position="1"/>
        <end position="24"/>
    </location>
</feature>
<dbReference type="OrthoDB" id="3690172at2"/>
<sequence>MAIEVDGVSLHETSRGSGAAWRWSSQGPTPIDYEIQWVENKDTFLYGTRVRPGGWNVSQLDPNTWVGDGTLEGARDMVKRGLPTLPH</sequence>
<dbReference type="EMBL" id="QEKW01000011">
    <property type="protein sequence ID" value="PVZ07780.1"/>
    <property type="molecule type" value="Genomic_DNA"/>
</dbReference>
<protein>
    <submittedName>
        <fullName evidence="2">Uncharacterized protein</fullName>
    </submittedName>
</protein>
<evidence type="ECO:0000313" key="2">
    <source>
        <dbReference type="EMBL" id="PVZ07780.1"/>
    </source>
</evidence>
<organism evidence="2 3">
    <name type="scientific">Actinomycetospora cinnamomea</name>
    <dbReference type="NCBI Taxonomy" id="663609"/>
    <lineage>
        <taxon>Bacteria</taxon>
        <taxon>Bacillati</taxon>
        <taxon>Actinomycetota</taxon>
        <taxon>Actinomycetes</taxon>
        <taxon>Pseudonocardiales</taxon>
        <taxon>Pseudonocardiaceae</taxon>
        <taxon>Actinomycetospora</taxon>
    </lineage>
</organism>
<reference evidence="2 3" key="1">
    <citation type="submission" date="2018-04" db="EMBL/GenBank/DDBJ databases">
        <title>Genomic Encyclopedia of Type Strains, Phase IV (KMG-IV): sequencing the most valuable type-strain genomes for metagenomic binning, comparative biology and taxonomic classification.</title>
        <authorList>
            <person name="Goeker M."/>
        </authorList>
    </citation>
    <scope>NUCLEOTIDE SEQUENCE [LARGE SCALE GENOMIC DNA]</scope>
    <source>
        <strain evidence="2 3">DSM 45771</strain>
    </source>
</reference>
<dbReference type="RefSeq" id="WP_133251981.1">
    <property type="nucleotide sequence ID" value="NZ_QEKW01000011.1"/>
</dbReference>
<gene>
    <name evidence="2" type="ORF">C8D89_111151</name>
</gene>